<dbReference type="AlphaFoldDB" id="A0A285NDC8"/>
<keyword evidence="2" id="KW-0169">Cobalamin biosynthesis</keyword>
<reference evidence="4 5" key="1">
    <citation type="submission" date="2017-09" db="EMBL/GenBank/DDBJ databases">
        <authorList>
            <person name="Ehlers B."/>
            <person name="Leendertz F.H."/>
        </authorList>
    </citation>
    <scope>NUCLEOTIDE SEQUENCE [LARGE SCALE GENOMIC DNA]</scope>
    <source>
        <strain evidence="4 5">DSM 18289</strain>
    </source>
</reference>
<dbReference type="OrthoDB" id="5183775at2"/>
<comment type="pathway">
    <text evidence="1">Cofactor biosynthesis; adenosylcobalamin biosynthesis.</text>
</comment>
<dbReference type="Proteomes" id="UP000219439">
    <property type="component" value="Unassembled WGS sequence"/>
</dbReference>
<keyword evidence="3" id="KW-0560">Oxidoreductase</keyword>
<dbReference type="GO" id="GO:0016994">
    <property type="term" value="F:precorrin-6A reductase activity"/>
    <property type="evidence" value="ECO:0007669"/>
    <property type="project" value="InterPro"/>
</dbReference>
<proteinExistence type="predicted"/>
<keyword evidence="5" id="KW-1185">Reference proteome</keyword>
<organism evidence="4 5">
    <name type="scientific">Cohaesibacter gelatinilyticus</name>
    <dbReference type="NCBI Taxonomy" id="372072"/>
    <lineage>
        <taxon>Bacteria</taxon>
        <taxon>Pseudomonadati</taxon>
        <taxon>Pseudomonadota</taxon>
        <taxon>Alphaproteobacteria</taxon>
        <taxon>Hyphomicrobiales</taxon>
        <taxon>Cohaesibacteraceae</taxon>
    </lineage>
</organism>
<name>A0A285NDC8_9HYPH</name>
<evidence type="ECO:0000313" key="4">
    <source>
        <dbReference type="EMBL" id="SNZ07460.1"/>
    </source>
</evidence>
<evidence type="ECO:0000256" key="1">
    <source>
        <dbReference type="ARBA" id="ARBA00004953"/>
    </source>
</evidence>
<dbReference type="PROSITE" id="PS51014">
    <property type="entry name" value="COBK_CBIJ"/>
    <property type="match status" value="1"/>
</dbReference>
<dbReference type="GO" id="GO:0009236">
    <property type="term" value="P:cobalamin biosynthetic process"/>
    <property type="evidence" value="ECO:0007669"/>
    <property type="project" value="UniProtKB-UniPathway"/>
</dbReference>
<sequence length="256" mass="28180">MTRILLLGGTTEARELEAKLTEFSEFEVIVSLAGRTQAARSGTSLNPTDATRHIGGFGGVEGLKHFLVQEDINIILDATHPFANQISWNVVAANEELALPILRIERSAWQWQAGDKWVRSPDLTHAVDALTSGKRYLLAIGRQEAHQFARRGDCWFLSRSIEALPTEYQIPNGQQILYQPDGDLDAECDLLAKYSLDGVICKNSGGESGYAKILAARELGLIVHIIERPNSPDQTSVDNIDTALLWISNQSVDKTA</sequence>
<dbReference type="EMBL" id="OBEL01000001">
    <property type="protein sequence ID" value="SNZ07460.1"/>
    <property type="molecule type" value="Genomic_DNA"/>
</dbReference>
<evidence type="ECO:0000256" key="2">
    <source>
        <dbReference type="ARBA" id="ARBA00022573"/>
    </source>
</evidence>
<protein>
    <submittedName>
        <fullName evidence="4">Precorrin-6A reductase</fullName>
    </submittedName>
</protein>
<evidence type="ECO:0000313" key="5">
    <source>
        <dbReference type="Proteomes" id="UP000219439"/>
    </source>
</evidence>
<dbReference type="PANTHER" id="PTHR36925:SF1">
    <property type="entry name" value="COBALT-PRECORRIN-6A REDUCTASE"/>
    <property type="match status" value="1"/>
</dbReference>
<gene>
    <name evidence="4" type="ORF">SAMN06265368_0985</name>
</gene>
<dbReference type="UniPathway" id="UPA00148"/>
<dbReference type="NCBIfam" id="NF005968">
    <property type="entry name" value="PRK08057.1-2"/>
    <property type="match status" value="1"/>
</dbReference>
<dbReference type="Pfam" id="PF02571">
    <property type="entry name" value="CbiJ"/>
    <property type="match status" value="1"/>
</dbReference>
<evidence type="ECO:0000256" key="3">
    <source>
        <dbReference type="ARBA" id="ARBA00023002"/>
    </source>
</evidence>
<dbReference type="RefSeq" id="WP_097152243.1">
    <property type="nucleotide sequence ID" value="NZ_OBEL01000001.1"/>
</dbReference>
<accession>A0A285NDC8</accession>
<dbReference type="InterPro" id="IPR003723">
    <property type="entry name" value="Precorrin-6x_reduct"/>
</dbReference>
<dbReference type="PANTHER" id="PTHR36925">
    <property type="entry name" value="COBALT-PRECORRIN-6A REDUCTASE"/>
    <property type="match status" value="1"/>
</dbReference>